<reference evidence="2" key="1">
    <citation type="submission" date="2018-05" db="EMBL/GenBank/DDBJ databases">
        <authorList>
            <person name="Lanie J.A."/>
            <person name="Ng W.-L."/>
            <person name="Kazmierczak K.M."/>
            <person name="Andrzejewski T.M."/>
            <person name="Davidsen T.M."/>
            <person name="Wayne K.J."/>
            <person name="Tettelin H."/>
            <person name="Glass J.I."/>
            <person name="Rusch D."/>
            <person name="Podicherti R."/>
            <person name="Tsui H.-C.T."/>
            <person name="Winkler M.E."/>
        </authorList>
    </citation>
    <scope>NUCLEOTIDE SEQUENCE</scope>
</reference>
<dbReference type="Pfam" id="PF16177">
    <property type="entry name" value="ACAS_N"/>
    <property type="match status" value="1"/>
</dbReference>
<evidence type="ECO:0000313" key="2">
    <source>
        <dbReference type="EMBL" id="SVB99955.1"/>
    </source>
</evidence>
<accession>A0A382IKU0</accession>
<feature type="domain" description="Acetyl-coenzyme A synthetase N-terminal" evidence="1">
    <location>
        <begin position="18"/>
        <end position="67"/>
    </location>
</feature>
<dbReference type="InterPro" id="IPR042099">
    <property type="entry name" value="ANL_N_sf"/>
</dbReference>
<dbReference type="InterPro" id="IPR032387">
    <property type="entry name" value="ACAS_N"/>
</dbReference>
<evidence type="ECO:0000259" key="1">
    <source>
        <dbReference type="Pfam" id="PF16177"/>
    </source>
</evidence>
<protein>
    <recommendedName>
        <fullName evidence="1">Acetyl-coenzyme A synthetase N-terminal domain-containing protein</fullName>
    </recommendedName>
</protein>
<sequence>MDKDSYEIGLGNFDTKTRTEAETDFISFWGIEAKNLSWYKQWQKILDWNSPFAKWFINGKINASYNVLDIHQKD</sequence>
<organism evidence="2">
    <name type="scientific">marine metagenome</name>
    <dbReference type="NCBI Taxonomy" id="408172"/>
    <lineage>
        <taxon>unclassified sequences</taxon>
        <taxon>metagenomes</taxon>
        <taxon>ecological metagenomes</taxon>
    </lineage>
</organism>
<dbReference type="EMBL" id="UINC01067865">
    <property type="protein sequence ID" value="SVB99955.1"/>
    <property type="molecule type" value="Genomic_DNA"/>
</dbReference>
<dbReference type="AlphaFoldDB" id="A0A382IKU0"/>
<proteinExistence type="predicted"/>
<dbReference type="Gene3D" id="3.40.50.12780">
    <property type="entry name" value="N-terminal domain of ligase-like"/>
    <property type="match status" value="1"/>
</dbReference>
<name>A0A382IKU0_9ZZZZ</name>
<gene>
    <name evidence="2" type="ORF">METZ01_LOCUS252809</name>
</gene>
<feature type="non-terminal residue" evidence="2">
    <location>
        <position position="74"/>
    </location>
</feature>